<comment type="catalytic activity">
    <reaction evidence="10">
        <text>N(2)-acetyl-L-ornithine + L-glutamate = N-acetyl-L-glutamate + L-ornithine</text>
        <dbReference type="Rhea" id="RHEA:15349"/>
        <dbReference type="ChEBI" id="CHEBI:29985"/>
        <dbReference type="ChEBI" id="CHEBI:44337"/>
        <dbReference type="ChEBI" id="CHEBI:46911"/>
        <dbReference type="ChEBI" id="CHEBI:57805"/>
        <dbReference type="EC" id="2.3.1.35"/>
    </reaction>
</comment>
<dbReference type="FunFam" id="3.60.70.12:FF:000001">
    <property type="entry name" value="Arginine biosynthesis bifunctional protein ArgJ, chloroplastic"/>
    <property type="match status" value="1"/>
</dbReference>
<dbReference type="PANTHER" id="PTHR23100">
    <property type="entry name" value="ARGININE BIOSYNTHESIS BIFUNCTIONAL PROTEIN ARGJ"/>
    <property type="match status" value="1"/>
</dbReference>
<proteinExistence type="inferred from homology"/>
<organism evidence="11 12">
    <name type="scientific">Thalassoglobus neptunius</name>
    <dbReference type="NCBI Taxonomy" id="1938619"/>
    <lineage>
        <taxon>Bacteria</taxon>
        <taxon>Pseudomonadati</taxon>
        <taxon>Planctomycetota</taxon>
        <taxon>Planctomycetia</taxon>
        <taxon>Planctomycetales</taxon>
        <taxon>Planctomycetaceae</taxon>
        <taxon>Thalassoglobus</taxon>
    </lineage>
</organism>
<keyword evidence="4 10" id="KW-0963">Cytoplasm</keyword>
<reference evidence="11 12" key="1">
    <citation type="submission" date="2019-02" db="EMBL/GenBank/DDBJ databases">
        <title>Deep-cultivation of Planctomycetes and their phenomic and genomic characterization uncovers novel biology.</title>
        <authorList>
            <person name="Wiegand S."/>
            <person name="Jogler M."/>
            <person name="Boedeker C."/>
            <person name="Pinto D."/>
            <person name="Vollmers J."/>
            <person name="Rivas-Marin E."/>
            <person name="Kohn T."/>
            <person name="Peeters S.H."/>
            <person name="Heuer A."/>
            <person name="Rast P."/>
            <person name="Oberbeckmann S."/>
            <person name="Bunk B."/>
            <person name="Jeske O."/>
            <person name="Meyerdierks A."/>
            <person name="Storesund J.E."/>
            <person name="Kallscheuer N."/>
            <person name="Luecker S."/>
            <person name="Lage O.M."/>
            <person name="Pohl T."/>
            <person name="Merkel B.J."/>
            <person name="Hornburger P."/>
            <person name="Mueller R.-W."/>
            <person name="Bruemmer F."/>
            <person name="Labrenz M."/>
            <person name="Spormann A.M."/>
            <person name="Op Den Camp H."/>
            <person name="Overmann J."/>
            <person name="Amann R."/>
            <person name="Jetten M.S.M."/>
            <person name="Mascher T."/>
            <person name="Medema M.H."/>
            <person name="Devos D.P."/>
            <person name="Kaster A.-K."/>
            <person name="Ovreas L."/>
            <person name="Rohde M."/>
            <person name="Galperin M.Y."/>
            <person name="Jogler C."/>
        </authorList>
    </citation>
    <scope>NUCLEOTIDE SEQUENCE [LARGE SCALE GENOMIC DNA]</scope>
    <source>
        <strain evidence="11 12">KOR42</strain>
    </source>
</reference>
<comment type="pathway">
    <text evidence="10">Amino-acid biosynthesis; L-arginine biosynthesis; L-ornithine and N-acetyl-L-glutamate from L-glutamate and N(2)-acetyl-L-ornithine (cyclic): step 1/1.</text>
</comment>
<feature type="chain" id="PRO_5023558167" description="Arginine biosynthesis bifunctional protein ArgJ alpha chain" evidence="10">
    <location>
        <begin position="1"/>
        <end position="173"/>
    </location>
</feature>
<comment type="function">
    <text evidence="10">Catalyzes two activities which are involved in the cyclic version of arginine biosynthesis: the synthesis of N-acetylglutamate from glutamate and acetyl-CoA as the acetyl donor, and of ornithine by transacetylation between N(2)-acetylornithine and glutamate.</text>
</comment>
<evidence type="ECO:0000256" key="2">
    <source>
        <dbReference type="ARBA" id="ARBA00006774"/>
    </source>
</evidence>
<dbReference type="FunFam" id="3.10.20.340:FF:000003">
    <property type="entry name" value="Arginine biosynthesis bifunctional protein ArgJ"/>
    <property type="match status" value="1"/>
</dbReference>
<dbReference type="HAMAP" id="MF_01106">
    <property type="entry name" value="ArgJ"/>
    <property type="match status" value="1"/>
</dbReference>
<accession>A0A5C5X8G0</accession>
<dbReference type="UniPathway" id="UPA00068">
    <property type="reaction ID" value="UER00106"/>
</dbReference>
<keyword evidence="10" id="KW-0511">Multifunctional enzyme</keyword>
<protein>
    <recommendedName>
        <fullName evidence="10">Arginine biosynthesis bifunctional protein ArgJ</fullName>
    </recommendedName>
    <domain>
        <recommendedName>
            <fullName evidence="10">Glutamate N-acetyltransferase</fullName>
            <ecNumber evidence="10">2.3.1.35</ecNumber>
        </recommendedName>
        <alternativeName>
            <fullName evidence="10">Ornithine acetyltransferase</fullName>
            <shortName evidence="10">OATase</shortName>
        </alternativeName>
        <alternativeName>
            <fullName evidence="10">Ornithine transacetylase</fullName>
        </alternativeName>
    </domain>
    <domain>
        <recommendedName>
            <fullName evidence="10">Amino-acid acetyltransferase</fullName>
            <ecNumber evidence="10">2.3.1.1</ecNumber>
        </recommendedName>
        <alternativeName>
            <fullName evidence="10">N-acetylglutamate synthase</fullName>
            <shortName evidence="10">AGSase</shortName>
        </alternativeName>
    </domain>
    <component>
        <recommendedName>
            <fullName evidence="10">Arginine biosynthesis bifunctional protein ArgJ alpha chain</fullName>
        </recommendedName>
    </component>
    <component>
        <recommendedName>
            <fullName evidence="10">Arginine biosynthesis bifunctional protein ArgJ beta chain</fullName>
        </recommendedName>
    </component>
</protein>
<dbReference type="EC" id="2.3.1.35" evidence="10"/>
<dbReference type="GO" id="GO:0005737">
    <property type="term" value="C:cytoplasm"/>
    <property type="evidence" value="ECO:0007669"/>
    <property type="project" value="UniProtKB-SubCell"/>
</dbReference>
<dbReference type="NCBIfam" id="TIGR00120">
    <property type="entry name" value="ArgJ"/>
    <property type="match status" value="1"/>
</dbReference>
<dbReference type="InterPro" id="IPR002813">
    <property type="entry name" value="Arg_biosynth_ArgJ"/>
</dbReference>
<dbReference type="GO" id="GO:0006526">
    <property type="term" value="P:L-arginine biosynthetic process"/>
    <property type="evidence" value="ECO:0007669"/>
    <property type="project" value="UniProtKB-UniRule"/>
</dbReference>
<evidence type="ECO:0000256" key="4">
    <source>
        <dbReference type="ARBA" id="ARBA00022490"/>
    </source>
</evidence>
<dbReference type="Proteomes" id="UP000317243">
    <property type="component" value="Unassembled WGS sequence"/>
</dbReference>
<evidence type="ECO:0000256" key="10">
    <source>
        <dbReference type="HAMAP-Rule" id="MF_01106"/>
    </source>
</evidence>
<keyword evidence="6 10" id="KW-0028">Amino-acid biosynthesis</keyword>
<evidence type="ECO:0000256" key="5">
    <source>
        <dbReference type="ARBA" id="ARBA00022571"/>
    </source>
</evidence>
<evidence type="ECO:0000256" key="9">
    <source>
        <dbReference type="ARBA" id="ARBA00023315"/>
    </source>
</evidence>
<comment type="caution">
    <text evidence="11">The sequence shown here is derived from an EMBL/GenBank/DDBJ whole genome shotgun (WGS) entry which is preliminary data.</text>
</comment>
<dbReference type="Gene3D" id="3.10.20.340">
    <property type="entry name" value="ArgJ beta chain, C-terminal domain"/>
    <property type="match status" value="1"/>
</dbReference>
<comment type="pathway">
    <text evidence="10">Amino-acid biosynthesis; L-arginine biosynthesis; N(2)-acetyl-L-ornithine from L-glutamate: step 1/4.</text>
</comment>
<keyword evidence="12" id="KW-1185">Reference proteome</keyword>
<dbReference type="Pfam" id="PF01960">
    <property type="entry name" value="ArgJ"/>
    <property type="match status" value="1"/>
</dbReference>
<feature type="site" description="Cleavage; by autolysis" evidence="10">
    <location>
        <begin position="173"/>
        <end position="174"/>
    </location>
</feature>
<dbReference type="InterPro" id="IPR042195">
    <property type="entry name" value="ArgJ_beta_C"/>
</dbReference>
<dbReference type="PANTHER" id="PTHR23100:SF0">
    <property type="entry name" value="ARGININE BIOSYNTHESIS BIFUNCTIONAL PROTEIN ARGJ, MITOCHONDRIAL"/>
    <property type="match status" value="1"/>
</dbReference>
<dbReference type="GO" id="GO:0004358">
    <property type="term" value="F:L-glutamate N-acetyltransferase activity, acting on acetyl-L-ornithine as donor"/>
    <property type="evidence" value="ECO:0007669"/>
    <property type="project" value="UniProtKB-UniRule"/>
</dbReference>
<comment type="subunit">
    <text evidence="3 10">Heterotetramer of two alpha and two beta chains.</text>
</comment>
<sequence>MNGVACGIKESGKLDVSVFASERPAVGAGVYTQNQVVGAPVLVSRDRTPSDAISAIVINSGNANACTGERGLNDAEMMTSIVAEQLSTASENVLVCSTGVIGHFLPMENVSQGIRAACQGLGSQSEQLTLAAKGIMTTDTFEKIASQTLNIDGQEVRITGVAKGAAMIAPNMATMLAVVMTDYSLPKDLAGGLLRTVVDQSFNCISVEGHTSTSDSVLLLANGSSGVQSPAGGPHVEFIEGLIKVCQELAQLIIRDAEGAQHFVKVAVTGLPEVEQARRVAKAVCDSPLVKTAITGNDPNWGRIVSAAGYAGVPFLERDLSLEINDVVVYDLGRPLDFDEVSLSQSMAQGEVDIQLKFRLGNESVTYWTCDLTSEYIRLNADYTT</sequence>
<dbReference type="GO" id="GO:0004042">
    <property type="term" value="F:L-glutamate N-acetyltransferase activity"/>
    <property type="evidence" value="ECO:0007669"/>
    <property type="project" value="UniProtKB-UniRule"/>
</dbReference>
<dbReference type="InterPro" id="IPR016117">
    <property type="entry name" value="ArgJ-like_dom_sf"/>
</dbReference>
<comment type="subcellular location">
    <subcellularLocation>
        <location evidence="1 10">Cytoplasm</location>
    </subcellularLocation>
</comment>
<feature type="site" description="Involved in the stabilization of negative charge on the oxyanion by the formation of the oxyanion hole" evidence="10">
    <location>
        <position position="98"/>
    </location>
</feature>
<dbReference type="AlphaFoldDB" id="A0A5C5X8G0"/>
<dbReference type="GO" id="GO:0006592">
    <property type="term" value="P:ornithine biosynthetic process"/>
    <property type="evidence" value="ECO:0007669"/>
    <property type="project" value="TreeGrafter"/>
</dbReference>
<feature type="chain" id="PRO_5023558166" description="Arginine biosynthesis bifunctional protein ArgJ beta chain" evidence="10">
    <location>
        <begin position="174"/>
        <end position="385"/>
    </location>
</feature>
<keyword evidence="9 10" id="KW-0012">Acyltransferase</keyword>
<keyword evidence="7 10" id="KW-0808">Transferase</keyword>
<feature type="active site" description="Nucleophile" evidence="10">
    <location>
        <position position="174"/>
    </location>
</feature>
<comment type="similarity">
    <text evidence="2 10">Belongs to the ArgJ family.</text>
</comment>
<feature type="binding site" evidence="10">
    <location>
        <position position="258"/>
    </location>
    <ligand>
        <name>substrate</name>
    </ligand>
</feature>
<feature type="site" description="Involved in the stabilization of negative charge on the oxyanion by the formation of the oxyanion hole" evidence="10">
    <location>
        <position position="99"/>
    </location>
</feature>
<evidence type="ECO:0000313" key="11">
    <source>
        <dbReference type="EMBL" id="TWT58435.1"/>
    </source>
</evidence>
<feature type="binding site" evidence="10">
    <location>
        <position position="137"/>
    </location>
    <ligand>
        <name>substrate</name>
    </ligand>
</feature>
<evidence type="ECO:0000256" key="8">
    <source>
        <dbReference type="ARBA" id="ARBA00022813"/>
    </source>
</evidence>
<evidence type="ECO:0000256" key="6">
    <source>
        <dbReference type="ARBA" id="ARBA00022605"/>
    </source>
</evidence>
<evidence type="ECO:0000256" key="1">
    <source>
        <dbReference type="ARBA" id="ARBA00004496"/>
    </source>
</evidence>
<evidence type="ECO:0000256" key="7">
    <source>
        <dbReference type="ARBA" id="ARBA00022679"/>
    </source>
</evidence>
<dbReference type="SUPFAM" id="SSF56266">
    <property type="entry name" value="DmpA/ArgJ-like"/>
    <property type="match status" value="1"/>
</dbReference>
<dbReference type="CDD" id="cd02152">
    <property type="entry name" value="OAT"/>
    <property type="match status" value="1"/>
</dbReference>
<dbReference type="EC" id="2.3.1.1" evidence="10"/>
<feature type="binding site" evidence="10">
    <location>
        <position position="163"/>
    </location>
    <ligand>
        <name>substrate</name>
    </ligand>
</feature>
<feature type="binding site" evidence="10">
    <location>
        <position position="174"/>
    </location>
    <ligand>
        <name>substrate</name>
    </ligand>
</feature>
<keyword evidence="5 10" id="KW-0055">Arginine biosynthesis</keyword>
<dbReference type="Gene3D" id="3.60.70.12">
    <property type="entry name" value="L-amino peptidase D-ALA esterase/amidase"/>
    <property type="match status" value="1"/>
</dbReference>
<comment type="catalytic activity">
    <reaction evidence="10">
        <text>L-glutamate + acetyl-CoA = N-acetyl-L-glutamate + CoA + H(+)</text>
        <dbReference type="Rhea" id="RHEA:24292"/>
        <dbReference type="ChEBI" id="CHEBI:15378"/>
        <dbReference type="ChEBI" id="CHEBI:29985"/>
        <dbReference type="ChEBI" id="CHEBI:44337"/>
        <dbReference type="ChEBI" id="CHEBI:57287"/>
        <dbReference type="ChEBI" id="CHEBI:57288"/>
        <dbReference type="EC" id="2.3.1.1"/>
    </reaction>
</comment>
<feature type="binding site" evidence="10">
    <location>
        <position position="380"/>
    </location>
    <ligand>
        <name>substrate</name>
    </ligand>
</feature>
<evidence type="ECO:0000256" key="3">
    <source>
        <dbReference type="ARBA" id="ARBA00011475"/>
    </source>
</evidence>
<gene>
    <name evidence="10 11" type="primary">argJ</name>
    <name evidence="11" type="ORF">KOR42_18090</name>
</gene>
<dbReference type="NCBIfam" id="NF003802">
    <property type="entry name" value="PRK05388.1"/>
    <property type="match status" value="1"/>
</dbReference>
<name>A0A5C5X8G0_9PLAN</name>
<dbReference type="EMBL" id="SIHI01000001">
    <property type="protein sequence ID" value="TWT58435.1"/>
    <property type="molecule type" value="Genomic_DNA"/>
</dbReference>
<feature type="binding site" evidence="10">
    <location>
        <position position="385"/>
    </location>
    <ligand>
        <name>substrate</name>
    </ligand>
</feature>
<evidence type="ECO:0000313" key="12">
    <source>
        <dbReference type="Proteomes" id="UP000317243"/>
    </source>
</evidence>
<keyword evidence="8 10" id="KW-0068">Autocatalytic cleavage</keyword>